<reference evidence="3" key="2">
    <citation type="submission" date="2023-01" db="EMBL/GenBank/DDBJ databases">
        <authorList>
            <person name="Sun Q."/>
            <person name="Evtushenko L."/>
        </authorList>
    </citation>
    <scope>NUCLEOTIDE SEQUENCE</scope>
    <source>
        <strain evidence="3">VKM B-1513</strain>
    </source>
</reference>
<keyword evidence="1 2" id="KW-0690">Ribosome biogenesis</keyword>
<proteinExistence type="inferred from homology"/>
<dbReference type="Proteomes" id="UP001143486">
    <property type="component" value="Unassembled WGS sequence"/>
</dbReference>
<dbReference type="Pfam" id="PF02033">
    <property type="entry name" value="RBFA"/>
    <property type="match status" value="1"/>
</dbReference>
<organism evidence="3 4">
    <name type="scientific">Maricaulis virginensis</name>
    <dbReference type="NCBI Taxonomy" id="144022"/>
    <lineage>
        <taxon>Bacteria</taxon>
        <taxon>Pseudomonadati</taxon>
        <taxon>Pseudomonadota</taxon>
        <taxon>Alphaproteobacteria</taxon>
        <taxon>Maricaulales</taxon>
        <taxon>Maricaulaceae</taxon>
        <taxon>Maricaulis</taxon>
    </lineage>
</organism>
<gene>
    <name evidence="2 3" type="primary">rbfA</name>
    <name evidence="3" type="ORF">GCM10017621_31270</name>
</gene>
<evidence type="ECO:0000313" key="4">
    <source>
        <dbReference type="Proteomes" id="UP001143486"/>
    </source>
</evidence>
<dbReference type="InterPro" id="IPR020053">
    <property type="entry name" value="Ribosome-bd_factorA_CS"/>
</dbReference>
<keyword evidence="4" id="KW-1185">Reference proteome</keyword>
<comment type="similarity">
    <text evidence="2">Belongs to the RbfA family.</text>
</comment>
<dbReference type="InterPro" id="IPR000238">
    <property type="entry name" value="RbfA"/>
</dbReference>
<accession>A0A9W6IQR6</accession>
<dbReference type="SUPFAM" id="SSF89919">
    <property type="entry name" value="Ribosome-binding factor A, RbfA"/>
    <property type="match status" value="1"/>
</dbReference>
<dbReference type="AlphaFoldDB" id="A0A9W6IQR6"/>
<comment type="subunit">
    <text evidence="2">Monomer. Binds 30S ribosomal subunits, but not 50S ribosomal subunits or 70S ribosomes.</text>
</comment>
<dbReference type="PANTHER" id="PTHR33515:SF1">
    <property type="entry name" value="RIBOSOME-BINDING FACTOR A, CHLOROPLASTIC-RELATED"/>
    <property type="match status" value="1"/>
</dbReference>
<dbReference type="EMBL" id="BSFE01000012">
    <property type="protein sequence ID" value="GLK53619.1"/>
    <property type="molecule type" value="Genomic_DNA"/>
</dbReference>
<dbReference type="GO" id="GO:0043024">
    <property type="term" value="F:ribosomal small subunit binding"/>
    <property type="evidence" value="ECO:0007669"/>
    <property type="project" value="TreeGrafter"/>
</dbReference>
<dbReference type="GO" id="GO:0030490">
    <property type="term" value="P:maturation of SSU-rRNA"/>
    <property type="evidence" value="ECO:0007669"/>
    <property type="project" value="UniProtKB-UniRule"/>
</dbReference>
<dbReference type="PANTHER" id="PTHR33515">
    <property type="entry name" value="RIBOSOME-BINDING FACTOR A, CHLOROPLASTIC-RELATED"/>
    <property type="match status" value="1"/>
</dbReference>
<reference evidence="3" key="1">
    <citation type="journal article" date="2014" name="Int. J. Syst. Evol. Microbiol.">
        <title>Complete genome sequence of Corynebacterium casei LMG S-19264T (=DSM 44701T), isolated from a smear-ripened cheese.</title>
        <authorList>
            <consortium name="US DOE Joint Genome Institute (JGI-PGF)"/>
            <person name="Walter F."/>
            <person name="Albersmeier A."/>
            <person name="Kalinowski J."/>
            <person name="Ruckert C."/>
        </authorList>
    </citation>
    <scope>NUCLEOTIDE SEQUENCE</scope>
    <source>
        <strain evidence="3">VKM B-1513</strain>
    </source>
</reference>
<protein>
    <recommendedName>
        <fullName evidence="2">Ribosome-binding factor A</fullName>
    </recommendedName>
</protein>
<name>A0A9W6IQR6_9PROT</name>
<sequence length="141" mass="16012">MARHQHRNETKGPSQRQLRAGELIRHALVDILAREELRDPDLDGVLISVTEVRPSPDLRQAKVYVAPLGQGDQVRLAAALNRAASYLRGKLGREIDMKFTPQLNFHPDNSFDTASHVDELLSRPQVRQDLRHDHPGEEEED</sequence>
<dbReference type="Gene3D" id="3.30.300.20">
    <property type="match status" value="1"/>
</dbReference>
<dbReference type="HAMAP" id="MF_00003">
    <property type="entry name" value="RbfA"/>
    <property type="match status" value="1"/>
</dbReference>
<dbReference type="PROSITE" id="PS01319">
    <property type="entry name" value="RBFA"/>
    <property type="match status" value="1"/>
</dbReference>
<dbReference type="RefSeq" id="WP_271187962.1">
    <property type="nucleotide sequence ID" value="NZ_BSFE01000012.1"/>
</dbReference>
<evidence type="ECO:0000313" key="3">
    <source>
        <dbReference type="EMBL" id="GLK53619.1"/>
    </source>
</evidence>
<dbReference type="InterPro" id="IPR015946">
    <property type="entry name" value="KH_dom-like_a/b"/>
</dbReference>
<comment type="function">
    <text evidence="2">One of several proteins that assist in the late maturation steps of the functional core of the 30S ribosomal subunit. Associates with free 30S ribosomal subunits (but not with 30S subunits that are part of 70S ribosomes or polysomes). Required for efficient processing of 16S rRNA. May interact with the 5'-terminal helix region of 16S rRNA.</text>
</comment>
<dbReference type="GO" id="GO:0005829">
    <property type="term" value="C:cytosol"/>
    <property type="evidence" value="ECO:0007669"/>
    <property type="project" value="TreeGrafter"/>
</dbReference>
<dbReference type="InterPro" id="IPR023799">
    <property type="entry name" value="RbfA_dom_sf"/>
</dbReference>
<comment type="subcellular location">
    <subcellularLocation>
        <location evidence="2">Cytoplasm</location>
    </subcellularLocation>
</comment>
<dbReference type="NCBIfam" id="NF001802">
    <property type="entry name" value="PRK00521.2-5"/>
    <property type="match status" value="1"/>
</dbReference>
<evidence type="ECO:0000256" key="2">
    <source>
        <dbReference type="HAMAP-Rule" id="MF_00003"/>
    </source>
</evidence>
<keyword evidence="2" id="KW-0963">Cytoplasm</keyword>
<comment type="caution">
    <text evidence="3">The sequence shown here is derived from an EMBL/GenBank/DDBJ whole genome shotgun (WGS) entry which is preliminary data.</text>
</comment>
<evidence type="ECO:0000256" key="1">
    <source>
        <dbReference type="ARBA" id="ARBA00022517"/>
    </source>
</evidence>
<dbReference type="NCBIfam" id="TIGR00082">
    <property type="entry name" value="rbfA"/>
    <property type="match status" value="1"/>
</dbReference>